<dbReference type="HOGENOM" id="CLU_3058964_0_0_11"/>
<evidence type="ECO:0000313" key="2">
    <source>
        <dbReference type="Proteomes" id="UP000003773"/>
    </source>
</evidence>
<dbReference type="EMBL" id="AAXD02000074">
    <property type="protein sequence ID" value="EDN81924.1"/>
    <property type="molecule type" value="Genomic_DNA"/>
</dbReference>
<comment type="caution">
    <text evidence="1">The sequence shown here is derived from an EMBL/GenBank/DDBJ whole genome shotgun (WGS) entry which is preliminary data.</text>
</comment>
<dbReference type="Proteomes" id="UP000003773">
    <property type="component" value="Unassembled WGS sequence"/>
</dbReference>
<sequence length="53" mass="5721">MVRRRPSSASPPSLISGSNGHIVVHMDWESPIGESLGRDSKAFRFSSSISPLP</sequence>
<gene>
    <name evidence="1" type="ORF">BIFADO_02049</name>
</gene>
<proteinExistence type="predicted"/>
<accession>A7A859</accession>
<organism evidence="1 2">
    <name type="scientific">Bifidobacterium adolescentis L2-32</name>
    <dbReference type="NCBI Taxonomy" id="411481"/>
    <lineage>
        <taxon>Bacteria</taxon>
        <taxon>Bacillati</taxon>
        <taxon>Actinomycetota</taxon>
        <taxon>Actinomycetes</taxon>
        <taxon>Bifidobacteriales</taxon>
        <taxon>Bifidobacteriaceae</taxon>
        <taxon>Bifidobacterium</taxon>
    </lineage>
</organism>
<name>A7A859_BIFAD</name>
<protein>
    <submittedName>
        <fullName evidence="1">Uncharacterized protein</fullName>
    </submittedName>
</protein>
<dbReference type="AlphaFoldDB" id="A7A859"/>
<reference evidence="1 2" key="2">
    <citation type="submission" date="2007-05" db="EMBL/GenBank/DDBJ databases">
        <title>Draft genome sequence of Bifidobacterium adolescentis (L2-32).</title>
        <authorList>
            <person name="Sudarsanam P."/>
            <person name="Ley R."/>
            <person name="Guruge J."/>
            <person name="Turnbaugh P.J."/>
            <person name="Mahowald M."/>
            <person name="Liep D."/>
            <person name="Gordon J."/>
        </authorList>
    </citation>
    <scope>NUCLEOTIDE SEQUENCE [LARGE SCALE GENOMIC DNA]</scope>
    <source>
        <strain evidence="1 2">L2-32</strain>
    </source>
</reference>
<reference evidence="1 2" key="1">
    <citation type="submission" date="2007-04" db="EMBL/GenBank/DDBJ databases">
        <authorList>
            <person name="Fulton L."/>
            <person name="Clifton S."/>
            <person name="Fulton B."/>
            <person name="Xu J."/>
            <person name="Minx P."/>
            <person name="Pepin K.H."/>
            <person name="Johnson M."/>
            <person name="Thiruvilangam P."/>
            <person name="Bhonagiri V."/>
            <person name="Nash W.E."/>
            <person name="Mardis E.R."/>
            <person name="Wilson R.K."/>
        </authorList>
    </citation>
    <scope>NUCLEOTIDE SEQUENCE [LARGE SCALE GENOMIC DNA]</scope>
    <source>
        <strain evidence="1 2">L2-32</strain>
    </source>
</reference>
<evidence type="ECO:0000313" key="1">
    <source>
        <dbReference type="EMBL" id="EDN81924.1"/>
    </source>
</evidence>